<protein>
    <recommendedName>
        <fullName evidence="2">C2H2-type domain-containing protein</fullName>
    </recommendedName>
</protein>
<evidence type="ECO:0000313" key="4">
    <source>
        <dbReference type="Proteomes" id="UP000502823"/>
    </source>
</evidence>
<feature type="region of interest" description="Disordered" evidence="1">
    <location>
        <begin position="2419"/>
        <end position="2449"/>
    </location>
</feature>
<proteinExistence type="predicted"/>
<keyword evidence="4" id="KW-1185">Reference proteome</keyword>
<feature type="compositionally biased region" description="Low complexity" evidence="1">
    <location>
        <begin position="1064"/>
        <end position="1077"/>
    </location>
</feature>
<evidence type="ECO:0000259" key="2">
    <source>
        <dbReference type="PROSITE" id="PS00028"/>
    </source>
</evidence>
<comment type="caution">
    <text evidence="3">The sequence shown here is derived from an EMBL/GenBank/DDBJ whole genome shotgun (WGS) entry which is preliminary data.</text>
</comment>
<dbReference type="Proteomes" id="UP000502823">
    <property type="component" value="Unassembled WGS sequence"/>
</dbReference>
<reference evidence="4" key="1">
    <citation type="submission" date="2020-01" db="EMBL/GenBank/DDBJ databases">
        <title>Draft genome sequence of the Termite Coptotermes fromosanus.</title>
        <authorList>
            <person name="Itakura S."/>
            <person name="Yosikawa Y."/>
            <person name="Umezawa K."/>
        </authorList>
    </citation>
    <scope>NUCLEOTIDE SEQUENCE [LARGE SCALE GENOMIC DNA]</scope>
</reference>
<feature type="compositionally biased region" description="Basic and acidic residues" evidence="1">
    <location>
        <begin position="2440"/>
        <end position="2449"/>
    </location>
</feature>
<dbReference type="InterPro" id="IPR013087">
    <property type="entry name" value="Znf_C2H2_type"/>
</dbReference>
<feature type="region of interest" description="Disordered" evidence="1">
    <location>
        <begin position="1114"/>
        <end position="1144"/>
    </location>
</feature>
<name>A0A6L2QEI9_COPFO</name>
<feature type="region of interest" description="Disordered" evidence="1">
    <location>
        <begin position="2530"/>
        <end position="2566"/>
    </location>
</feature>
<feature type="compositionally biased region" description="Basic and acidic residues" evidence="1">
    <location>
        <begin position="473"/>
        <end position="484"/>
    </location>
</feature>
<feature type="compositionally biased region" description="Polar residues" evidence="1">
    <location>
        <begin position="1052"/>
        <end position="1063"/>
    </location>
</feature>
<feature type="region of interest" description="Disordered" evidence="1">
    <location>
        <begin position="3455"/>
        <end position="3482"/>
    </location>
</feature>
<feature type="compositionally biased region" description="Low complexity" evidence="1">
    <location>
        <begin position="2425"/>
        <end position="2439"/>
    </location>
</feature>
<dbReference type="PROSITE" id="PS00028">
    <property type="entry name" value="ZINC_FINGER_C2H2_1"/>
    <property type="match status" value="1"/>
</dbReference>
<feature type="compositionally biased region" description="Basic and acidic residues" evidence="1">
    <location>
        <begin position="1132"/>
        <end position="1144"/>
    </location>
</feature>
<feature type="region of interest" description="Disordered" evidence="1">
    <location>
        <begin position="2348"/>
        <end position="2368"/>
    </location>
</feature>
<feature type="compositionally biased region" description="Basic and acidic residues" evidence="1">
    <location>
        <begin position="387"/>
        <end position="396"/>
    </location>
</feature>
<feature type="region of interest" description="Disordered" evidence="1">
    <location>
        <begin position="1048"/>
        <end position="1077"/>
    </location>
</feature>
<feature type="compositionally biased region" description="Polar residues" evidence="1">
    <location>
        <begin position="367"/>
        <end position="380"/>
    </location>
</feature>
<dbReference type="OrthoDB" id="8193682at2759"/>
<feature type="region of interest" description="Disordered" evidence="1">
    <location>
        <begin position="3527"/>
        <end position="3564"/>
    </location>
</feature>
<feature type="region of interest" description="Disordered" evidence="1">
    <location>
        <begin position="459"/>
        <end position="493"/>
    </location>
</feature>
<feature type="compositionally biased region" description="Polar residues" evidence="1">
    <location>
        <begin position="2549"/>
        <end position="2566"/>
    </location>
</feature>
<dbReference type="InParanoid" id="A0A6L2QEI9"/>
<feature type="compositionally biased region" description="Polar residues" evidence="1">
    <location>
        <begin position="3527"/>
        <end position="3537"/>
    </location>
</feature>
<accession>A0A6L2QEI9</accession>
<feature type="compositionally biased region" description="Basic and acidic residues" evidence="1">
    <location>
        <begin position="2531"/>
        <end position="2548"/>
    </location>
</feature>
<dbReference type="EMBL" id="BLKM01002316">
    <property type="protein sequence ID" value="GFG40647.1"/>
    <property type="molecule type" value="Genomic_DNA"/>
</dbReference>
<feature type="compositionally biased region" description="Basic and acidic residues" evidence="1">
    <location>
        <begin position="2348"/>
        <end position="2358"/>
    </location>
</feature>
<feature type="compositionally biased region" description="Basic and acidic residues" evidence="1">
    <location>
        <begin position="3459"/>
        <end position="3471"/>
    </location>
</feature>
<feature type="region of interest" description="Disordered" evidence="1">
    <location>
        <begin position="3232"/>
        <end position="3254"/>
    </location>
</feature>
<evidence type="ECO:0000313" key="3">
    <source>
        <dbReference type="EMBL" id="GFG40647.1"/>
    </source>
</evidence>
<feature type="region of interest" description="Disordered" evidence="1">
    <location>
        <begin position="4094"/>
        <end position="4115"/>
    </location>
</feature>
<feature type="region of interest" description="Disordered" evidence="1">
    <location>
        <begin position="354"/>
        <end position="424"/>
    </location>
</feature>
<feature type="compositionally biased region" description="Polar residues" evidence="1">
    <location>
        <begin position="979"/>
        <end position="1006"/>
    </location>
</feature>
<evidence type="ECO:0000256" key="1">
    <source>
        <dbReference type="SAM" id="MobiDB-lite"/>
    </source>
</evidence>
<feature type="domain" description="C2H2-type" evidence="2">
    <location>
        <begin position="4191"/>
        <end position="4211"/>
    </location>
</feature>
<sequence>MFSGYKDATSCYTDQSVFDNRNQASFLPGDASKQTSGPPWDYPQQPFTAVPCYTGDQSVNHRHPTAIHNPQVVPQFENNNVVAHYKSLNAGTSSHQSVVRPRAVINCQSSCNACYNHSVARVPHSWNPPPSESIRYITGNSSAPLPGDEISRFAPNLASFSQHEDCSHHFSGGFASQLTKLSKFSKDHCPSILSTAPKNDVLSPTEDCSVLRPQHHPSRVEPMPEKYIPPLQNDSAPVKKDSCVTCHGVCTRPNCKSYHQQTIKFPSLEPIPIQQYGVPRENVVRYTGQAASTLNSGSSSCNQWHQAPGLWLQNGNPPGFWMSASEDLHSMGNAGIPNFWTDRNSCEISSQQIPLPQNYHDGASDKPTGQSRSQPSLQQQKGGGAVHEGERSDRLHPNMVPRYQKVPEVPQRYSEMSVRRKGPEEISVSQTFQELLPRRGQQLEAVVECGMQYRQDMVSRHQTPMVKSQGETQSRKDDRGHHEPPNTIASELCHQDATRSHITSNGISSGLPLPDFPPTSVEMHTDQMHQDVSRKFQATNFPSYLPLDTKVSTSSSSDYSAVLGIAQPPSRFSSNLTYTQSKISRSSNCRRLFSEACPEDSYNPSHSGNIVRNGFGSNRVTTASTLEASGTSHRHVPYQKKEISSTGVKCSVQIGSPSNNSLPPDSIIRYGNMKDSSETPSVITTSASVAASQISPHLQSCGRMSSDSDPPYHSGSMTMQVVEINPACSLTSSAGLSVDPKLLNSSSYHSSPQNRQDSVVARSQHVPYQNVVADTGSEDVPACNIFCGNNSSMLHSGLFDFGKNCSNTHVLGTKAAMINRSFKENFHVSPPDIYSQSNVSRSTSGVKQQLLPRMEDTGASRPIKKRKPRTKSMVKPDHVELVGKRLLQESSSQQRTLTPVLDVRQFLATWDEETDVLSPAPKLPDVVLSNSSTENPLLVLDCRNLNMNGVATLSAVDRNSLSDGRQAENFIPLYQQQLANPSESSSTSNDGMKSNAQTLQRSSNNDVARRLGECPSLIPIDPDRMEKFGPPSNCSKSLVKHSVLEQKKPSLYQMQESEPTTPNGGSESSVSKSDTVGSSAEAAGVSLVSNVRSSLGNVSTKSAVSDSISLHECHTPAESLPSQTSPFTDDSDSFHESKKASDLDSQHIVVVQDESRMRGDCHQNVQQNSKSQSKDCGCSIPPQELPVSCSEIQHVIPFSTQEKKQADCHHNQDGCAKESRSLVCSNGRTVHTLKALCMYAIDCSTNVQQMFKRGICSHRETSVVRSNEGEIQNLETELCCSLSACKEIEETCAENGPLVLESKYIAAISSVSENTSAKDETVSVLESTGMACLSDEISVSESKISSNKTENSNNKVLCQQTENASRMEESMKHMLTSEVLVKEKAATETNSCTTEISGSESDNLTRTVVTEKTVNSSAVKLCDEALPSSRINIKTSTGDMLLDTDPTSTNRPVSPNVRVEKLSKIHVPHSSTKQGIATSITEKEPVMTNQEKIQLSEEVMKSCSAEPVASSITGRELRDVSVSVTSSSEKSDLNLLSYSSDIGEDLDMSVTSSTPTTPVILEEVNEESSNEELATMCEDTVLSDLGSEVRQQPDDCISFSSLPCISEKSSHEDSRSDHTSRILENLKGSHAVPGTVDDSFPRLLEEKFNPEILSDKAEVPQMCSLKMSDKGDNEKCVLTSSSQTKLLGSNMGPLPCSGNSFEVPNSSGEDAQTRSVKSPLCQLLEVNCESDSLAIGIQDNSATSDVVPCQPVLNTAVPDSKTTECDVRLHSGSKGKDFTEFVQAFHNSTVEGGNILHGQEPVTNVPADKYSYSDSGTKDDCPLFPEPIADEEHNNCTSLLCETPVIRGDSNQQNENHVSIGETSSHVLSDTSIVLHEELDLKLPESEMDLLSTEQISVNASVKNTAVSTLPSFNGGHSLVMSEEGKRQKEDPSVLNDNSVVLISSSSDTIMSGTNERAVSNDLEDTVNSEFQCCEDSTCGHREILFKHSSNRLVTEEIGNNVPKVLPLPEGSSDSEKLELLKNYGTVDKSVLEATVSCPENVTSSVKVLESSHCCDESVEVVQLHQHDTGVKEKLNSAAVCDQNPECSSGRQKCSDSSSSSNVIIRNENLSQTDVNGIKGFEPHKEDDSKFYMQLKPATSHDNNKLVVPHGSQSQDTSPDFSLQQEELHDSCAENKSSIPADEEKIELNCKMVSGKGNITTEPQNPNLLFVSRDELAPVRRNILMLNSQQTAVSKSSTELDQISDAPVSEVVRHDHPLVDCELDSAGTKIPWRDTVMADCEALCTLQPINLSKSTCLKWQDDSTAEENFIAGSNRSFDDTSSQSAGHSCRNLCTGISCNEQKNAADRRITDSDCREGDSTAENNGNISCERQDVVRKLPDVDGSDGGDNAISVTAIAVPVNIDKHDDHSIIGVAREDEAGLQHEASSQCSSTSQMASMSQEREQNDTDKEQSCIISMVTSGCLISEEENSIKMLVGSNTTENMEFCLPEGDVEMTSNLKVEQNSKSSTEYNHNQSQEFFTTCGTLTSVSDMSHDADHTEHDDTRRLSDNSDTVESMSKQQDGTNPEQISHFEMDATAVHMRPLQLQCKSAAEPTNELSNYTHKLCDESSALSVWEECLPEEEIHNTINNFALDMSRDISVDQEKHHCLEEPIKDEKYNSELSIPADTPVQPEWKSADRIIKDEVNCEINIMSNNTTISQECHSPLDLNKEEIVDFKINTPENFSCTLSTEQDSSEGLGRGRITTGLHVSPGSSPKDEHLSYQDDDVMADSRQSLLMTERSGMVHNNTSTLASTRKNVELMQTSMSGQNSPDRQEVDVSIDTDDMPHLEVIDTQVSPHSSDSLEMPCLELITDSVQSVGSHQVWHPGDACASAKNLHQVHILREDVEKNLQEDFTEPDVGVVDGLQKNDTLILEVTVSSLHSLPKSEGNVQSEDQVTNSVNTDHPEKVISLVSTAYKSSLRLETENSTEDSVIQKDPSEEDHVLFASHNSHILQDNQDSYLSVALPVPEESDCSVEKAVDCEIQEVPVTAGALQVLSTYLDSDNAAVKVVEVSPEYVQVLQSDVPHEWESLHLVTSDAECGQSSEKPQGHTADVTVDEEVLALTHVEKAWPLCNLENEGLVSSVGLNEFGRETSLSFEADAMCSSGKETDALISEHSESINLAAAALQDTSDEHSSVVYTEMLPALDPSLGDVLPVDSVSNWPYLEEEVFSDFPSAPMDSSNILSVGSTLTPVQSIQNSSSEDTPESEESLFSDSSSRYNFRTHSGSSDTTVAINGLRCRLSWKKIFALSKDDGKKKNTKQDSKHGENLEVIKENSKSFAKSKQELKEYSEIHHTNGGTELVDKCERLNGNLKAQCHLNNKGISGLELGPAKIEVRLAPALSPGGCPKTWQVVDAPKEERIVNWTRSGNILFNATAGDSSCRNVARDVDPLPSEVTQTPIVLVKRLILKRRCDDESDADTNIKSKHPDKDESSEPAVRSLGNDNFTEVTAPAEHMYEACDTVTLHDRRLEDSEHINCRLEECDLSNSSLTASSTDTQAESTTDGSSSESEEDRRSHISVQSSSQQAGRKLKVLKCDSSSSITLPKVDGADGIDSSPGTNKTGDICVDSKLVDVCINSAVGFGELDATNSCLANEDTTKQQLPRVIIKRTVGMGNTNKYQSFLRGVSCSSDSNSQWQPVVRLERNWSIDKLAKSNTVNNRIAEIAKVPDSLQHGRESPGQPHATLVSLPQLGCSSGDWDRSHSVVTRKQRNATFLPGINTQQGDLNDCQNSQTYARRLATFRSPFWVRHATCPTSLCKDKRQLSSVKSHLIQRSPPIKLKLFSNCNKMQSRTLKMERKRGVTRDDGDEYIVVGNRNYTKDSMTKITFQRHKRKEVSVRKEFKNVKTKVKEFVSDQDILVGLEQHSHAEIQAVHDVSAVCSEDITNASNLTASKKRLSTEVDQESSRGELYCSRKKHMSDVSHSIASSKTHVTAALKDAGDIVSEVCSENEVALLNDKPSAVSQQGPLQSAITTNDYCPKSSNTKKRRYHEDMYFEKDVLPLFQPERILSISSTKKKRTIVKEKSPQFDGRALEEEIISLSTESYMDFNEIVPKQQTRETDTEVKEGQHFSRDESFGRLPDSEECLREKMSSKNAGPVVVTSSQEPEPELHKLSDHAAECVGSSSAIKAGEQQKLWNDNEPNIVESTMQEHDACQACGHVYSRQDERTTHIRRHPYHCQRCHLAFRSEVEGTHLITAVTASRHGVICCLVKLLAGTNKHYYMNTGNNVAETTQRPKCWRG</sequence>
<feature type="compositionally biased region" description="Polar residues" evidence="1">
    <location>
        <begin position="460"/>
        <end position="472"/>
    </location>
</feature>
<gene>
    <name evidence="3" type="ORF">Cfor_06684</name>
</gene>
<organism evidence="3 4">
    <name type="scientific">Coptotermes formosanus</name>
    <name type="common">Formosan subterranean termite</name>
    <dbReference type="NCBI Taxonomy" id="36987"/>
    <lineage>
        <taxon>Eukaryota</taxon>
        <taxon>Metazoa</taxon>
        <taxon>Ecdysozoa</taxon>
        <taxon>Arthropoda</taxon>
        <taxon>Hexapoda</taxon>
        <taxon>Insecta</taxon>
        <taxon>Pterygota</taxon>
        <taxon>Neoptera</taxon>
        <taxon>Polyneoptera</taxon>
        <taxon>Dictyoptera</taxon>
        <taxon>Blattodea</taxon>
        <taxon>Blattoidea</taxon>
        <taxon>Termitoidae</taxon>
        <taxon>Rhinotermitidae</taxon>
        <taxon>Coptotermes</taxon>
    </lineage>
</organism>
<feature type="region of interest" description="Disordered" evidence="1">
    <location>
        <begin position="979"/>
        <end position="1007"/>
    </location>
</feature>